<name>A0AB34IFL4_PRYPA</name>
<feature type="compositionally biased region" description="Pro residues" evidence="1">
    <location>
        <begin position="233"/>
        <end position="271"/>
    </location>
</feature>
<evidence type="ECO:0008006" key="5">
    <source>
        <dbReference type="Google" id="ProtNLM"/>
    </source>
</evidence>
<keyword evidence="2" id="KW-0472">Membrane</keyword>
<dbReference type="EMBL" id="JBGBPQ010000027">
    <property type="protein sequence ID" value="KAL1498640.1"/>
    <property type="molecule type" value="Genomic_DNA"/>
</dbReference>
<dbReference type="Proteomes" id="UP001515480">
    <property type="component" value="Unassembled WGS sequence"/>
</dbReference>
<gene>
    <name evidence="3" type="ORF">AB1Y20_013953</name>
</gene>
<dbReference type="PANTHER" id="PTHR48125:SF10">
    <property type="entry name" value="OS12G0136300 PROTEIN"/>
    <property type="match status" value="1"/>
</dbReference>
<accession>A0AB34IFL4</accession>
<evidence type="ECO:0000256" key="2">
    <source>
        <dbReference type="SAM" id="Phobius"/>
    </source>
</evidence>
<evidence type="ECO:0000313" key="3">
    <source>
        <dbReference type="EMBL" id="KAL1498640.1"/>
    </source>
</evidence>
<proteinExistence type="predicted"/>
<feature type="compositionally biased region" description="Basic residues" evidence="1">
    <location>
        <begin position="515"/>
        <end position="527"/>
    </location>
</feature>
<comment type="caution">
    <text evidence="3">The sequence shown here is derived from an EMBL/GenBank/DDBJ whole genome shotgun (WGS) entry which is preliminary data.</text>
</comment>
<dbReference type="AlphaFoldDB" id="A0AB34IFL4"/>
<feature type="region of interest" description="Disordered" evidence="1">
    <location>
        <begin position="226"/>
        <end position="272"/>
    </location>
</feature>
<keyword evidence="2" id="KW-0812">Transmembrane</keyword>
<keyword evidence="4" id="KW-1185">Reference proteome</keyword>
<protein>
    <recommendedName>
        <fullName evidence="5">C2 domain-containing protein</fullName>
    </recommendedName>
</protein>
<feature type="region of interest" description="Disordered" evidence="1">
    <location>
        <begin position="484"/>
        <end position="538"/>
    </location>
</feature>
<feature type="transmembrane region" description="Helical" evidence="2">
    <location>
        <begin position="427"/>
        <end position="447"/>
    </location>
</feature>
<organism evidence="3 4">
    <name type="scientific">Prymnesium parvum</name>
    <name type="common">Toxic golden alga</name>
    <dbReference type="NCBI Taxonomy" id="97485"/>
    <lineage>
        <taxon>Eukaryota</taxon>
        <taxon>Haptista</taxon>
        <taxon>Haptophyta</taxon>
        <taxon>Prymnesiophyceae</taxon>
        <taxon>Prymnesiales</taxon>
        <taxon>Prymnesiaceae</taxon>
        <taxon>Prymnesium</taxon>
    </lineage>
</organism>
<evidence type="ECO:0000313" key="4">
    <source>
        <dbReference type="Proteomes" id="UP001515480"/>
    </source>
</evidence>
<sequence>MAAAGLMLPSVMLGGFCQFTEVLPSSRSWSESKDQQDYFELKLHAPDPWRPYARIVLEWHGIVNITSVEGARVLRVSDEASSIVELELAGVRPSAHAIQVFGKGRVDAKPTVLCREASPPAQSEPHAEYCSMSPRYRVSRAWAEAAIIQVDLEYWIDSKIVTLTYFGEHLRINHPKDSVVNAELVDETEEDGNTILRVRLVPKDYLHGGKLSFSLQLTPPAHTQPLIECHAPWHPPPPRPPPPPSPRPRQPPAPEPPPLGSPSPPVTPPPVTVITADGDCVVGGTMKVEMFHLGAGGKSDIARIVVRMAHWYANTEVLAVISHAWNSKFNVGDLARATLVSQSLLPTADGSLLVFKPSPPMRDSPPFFGFNVEGYSLGIKRLSCRPSQAPPPSPPPFVFKVHDRKRVPTDGVRTSTDRAENDRDKPLGFVAVIILAAAFFCMFKDVFAQIPNDMAMCFRRVFRLPRRYGSVGTAETDIAMAFTPTHMDSSHGSSSNKSHMQRTDAKVPSDMGKAHLPRSSKHEKPKRGCASNPVRITD</sequence>
<keyword evidence="2" id="KW-1133">Transmembrane helix</keyword>
<reference evidence="3 4" key="1">
    <citation type="journal article" date="2024" name="Science">
        <title>Giant polyketide synthase enzymes in the biosynthesis of giant marine polyether toxins.</title>
        <authorList>
            <person name="Fallon T.R."/>
            <person name="Shende V.V."/>
            <person name="Wierzbicki I.H."/>
            <person name="Pendleton A.L."/>
            <person name="Watervoot N.F."/>
            <person name="Auber R.P."/>
            <person name="Gonzalez D.J."/>
            <person name="Wisecaver J.H."/>
            <person name="Moore B.S."/>
        </authorList>
    </citation>
    <scope>NUCLEOTIDE SEQUENCE [LARGE SCALE GENOMIC DNA]</scope>
    <source>
        <strain evidence="3 4">12B1</strain>
    </source>
</reference>
<dbReference type="PANTHER" id="PTHR48125">
    <property type="entry name" value="LP07818P1"/>
    <property type="match status" value="1"/>
</dbReference>
<evidence type="ECO:0000256" key="1">
    <source>
        <dbReference type="SAM" id="MobiDB-lite"/>
    </source>
</evidence>